<evidence type="ECO:0008006" key="5">
    <source>
        <dbReference type="Google" id="ProtNLM"/>
    </source>
</evidence>
<protein>
    <recommendedName>
        <fullName evidence="5">ABC-2 family transporter protein</fullName>
    </recommendedName>
</protein>
<dbReference type="RefSeq" id="WP_203779118.1">
    <property type="nucleotide sequence ID" value="NZ_BOMT01000012.1"/>
</dbReference>
<feature type="transmembrane region" description="Helical" evidence="2">
    <location>
        <begin position="172"/>
        <end position="190"/>
    </location>
</feature>
<organism evidence="3 4">
    <name type="scientific">Actinoplanes philippinensis</name>
    <dbReference type="NCBI Taxonomy" id="35752"/>
    <lineage>
        <taxon>Bacteria</taxon>
        <taxon>Bacillati</taxon>
        <taxon>Actinomycetota</taxon>
        <taxon>Actinomycetes</taxon>
        <taxon>Micromonosporales</taxon>
        <taxon>Micromonosporaceae</taxon>
        <taxon>Actinoplanes</taxon>
    </lineage>
</organism>
<evidence type="ECO:0000313" key="3">
    <source>
        <dbReference type="EMBL" id="SFE35510.1"/>
    </source>
</evidence>
<feature type="region of interest" description="Disordered" evidence="1">
    <location>
        <begin position="1"/>
        <end position="21"/>
    </location>
</feature>
<evidence type="ECO:0000256" key="2">
    <source>
        <dbReference type="SAM" id="Phobius"/>
    </source>
</evidence>
<dbReference type="STRING" id="35752.SAMN05421541_101315"/>
<gene>
    <name evidence="3" type="ORF">SAMN05421541_101315</name>
</gene>
<reference evidence="3 4" key="1">
    <citation type="submission" date="2016-10" db="EMBL/GenBank/DDBJ databases">
        <authorList>
            <person name="de Groot N.N."/>
        </authorList>
    </citation>
    <scope>NUCLEOTIDE SEQUENCE [LARGE SCALE GENOMIC DNA]</scope>
    <source>
        <strain evidence="3 4">DSM 43019</strain>
    </source>
</reference>
<evidence type="ECO:0000256" key="1">
    <source>
        <dbReference type="SAM" id="MobiDB-lite"/>
    </source>
</evidence>
<name>A0A1I1ZYH9_9ACTN</name>
<feature type="transmembrane region" description="Helical" evidence="2">
    <location>
        <begin position="244"/>
        <end position="268"/>
    </location>
</feature>
<evidence type="ECO:0000313" key="4">
    <source>
        <dbReference type="Proteomes" id="UP000199645"/>
    </source>
</evidence>
<keyword evidence="2" id="KW-0812">Transmembrane</keyword>
<accession>A0A1I1ZYH9</accession>
<dbReference type="AlphaFoldDB" id="A0A1I1ZYH9"/>
<feature type="transmembrane region" description="Helical" evidence="2">
    <location>
        <begin position="135"/>
        <end position="160"/>
    </location>
</feature>
<proteinExistence type="predicted"/>
<feature type="transmembrane region" description="Helical" evidence="2">
    <location>
        <begin position="36"/>
        <end position="59"/>
    </location>
</feature>
<keyword evidence="2" id="KW-1133">Transmembrane helix</keyword>
<dbReference type="Proteomes" id="UP000199645">
    <property type="component" value="Unassembled WGS sequence"/>
</dbReference>
<sequence>MVNGHGAAGRGGAVQGRGGAVRGSWGWPVRAELRKLLSLPTAWVGLVLGLVAAPLLVFVSAGGTRKAIEEGFHADPSDAAFQPLGIGLLGALILGVVVLSSEYTSTGEDAPGARQLQATLAAMPRRGRLLVAKGVALSLLVAAQGAITSVVTLTLSRMVLGDLVPAASPGRAAAVVLYWVLLGLLAYALTLIFRSGVVTLTVLIVNSSVVSVSYLLTKVTPLAAYLPDIVGAHMFLHQVGDVHIAPVTAGVVMTAWVAALLILGGWMFRRREP</sequence>
<keyword evidence="4" id="KW-1185">Reference proteome</keyword>
<dbReference type="EMBL" id="FONV01000001">
    <property type="protein sequence ID" value="SFE35510.1"/>
    <property type="molecule type" value="Genomic_DNA"/>
</dbReference>
<feature type="transmembrane region" description="Helical" evidence="2">
    <location>
        <begin position="79"/>
        <end position="99"/>
    </location>
</feature>
<feature type="transmembrane region" description="Helical" evidence="2">
    <location>
        <begin position="197"/>
        <end position="216"/>
    </location>
</feature>
<keyword evidence="2" id="KW-0472">Membrane</keyword>